<evidence type="ECO:0000313" key="3">
    <source>
        <dbReference type="Proteomes" id="UP000076794"/>
    </source>
</evidence>
<dbReference type="OrthoDB" id="4814794at2"/>
<dbReference type="AlphaFoldDB" id="A0A168G0A4"/>
<evidence type="ECO:0008006" key="4">
    <source>
        <dbReference type="Google" id="ProtNLM"/>
    </source>
</evidence>
<protein>
    <recommendedName>
        <fullName evidence="4">Glycosyltransferase family 29 (Sialyltransferase)</fullName>
    </recommendedName>
</protein>
<organism evidence="2 3">
    <name type="scientific">Isoptericola dokdonensis DS-3</name>
    <dbReference type="NCBI Taxonomy" id="1300344"/>
    <lineage>
        <taxon>Bacteria</taxon>
        <taxon>Bacillati</taxon>
        <taxon>Actinomycetota</taxon>
        <taxon>Actinomycetes</taxon>
        <taxon>Micrococcales</taxon>
        <taxon>Promicromonosporaceae</taxon>
        <taxon>Isoptericola</taxon>
    </lineage>
</organism>
<sequence>MSQFAVAAKRRFRLAAIERLRGTPQTRRENATAAALLAELSAIASELSGSAAWPHVQLTRAVVDLQAAVAADRADPGRSEAVALGRAAWHRGAGPVWDAFRVVGERLVRYDADLAGRVATLLLEARPKSDPARGLRKEARAAVRDRDRDADRWRERAGSRSPDGAVPTVLAALAPPTAVDEDGWFGVEDALDRGVDLAPALATQLRRSYLGDARATRAYLPTLRAGVARGLVADRPLGGLRPVLDATFDEFSSAERPGLVDVETVDISGLREYLTGRTVCLVANSAELLEHEHGAEIDSHDVVVRFNSFALDPVRTGERTDVHATIHLHDFNWDVPVDVRLVFAGDQSAWGHNLRRHVRPGAQRLLGDDSLRWPRRTLLAPELRERCTVPTSGFNMLLVLDYLDVSPRIDLYGFNFHSGAPHRRPDAMHLPVATAHSYDVEREWVAARTVSTAPGRISLR</sequence>
<dbReference type="RefSeq" id="WP_157557277.1">
    <property type="nucleotide sequence ID" value="NZ_CP014209.1"/>
</dbReference>
<reference evidence="2 3" key="1">
    <citation type="submission" date="2016-01" db="EMBL/GenBank/DDBJ databases">
        <title>Complete genome sequence of a soil Actinobacterium, Isoptericola dokdonensis DS-3.</title>
        <authorList>
            <person name="Kwon S.-K."/>
            <person name="Kim J.F."/>
        </authorList>
    </citation>
    <scope>NUCLEOTIDE SEQUENCE [LARGE SCALE GENOMIC DNA]</scope>
    <source>
        <strain evidence="2 3">DS-3</strain>
    </source>
</reference>
<dbReference type="Gene3D" id="3.90.1480.20">
    <property type="entry name" value="Glycosyl transferase family 29"/>
    <property type="match status" value="1"/>
</dbReference>
<dbReference type="KEGG" id="ido:I598_3322"/>
<accession>A0A168G0A4</accession>
<keyword evidence="3" id="KW-1185">Reference proteome</keyword>
<dbReference type="EMBL" id="CP014209">
    <property type="protein sequence ID" value="ANC32831.1"/>
    <property type="molecule type" value="Genomic_DNA"/>
</dbReference>
<name>A0A168G0A4_9MICO</name>
<evidence type="ECO:0000256" key="1">
    <source>
        <dbReference type="SAM" id="MobiDB-lite"/>
    </source>
</evidence>
<feature type="compositionally biased region" description="Basic and acidic residues" evidence="1">
    <location>
        <begin position="133"/>
        <end position="158"/>
    </location>
</feature>
<evidence type="ECO:0000313" key="2">
    <source>
        <dbReference type="EMBL" id="ANC32831.1"/>
    </source>
</evidence>
<dbReference type="Proteomes" id="UP000076794">
    <property type="component" value="Chromosome"/>
</dbReference>
<dbReference type="STRING" id="1300344.I598_3322"/>
<dbReference type="PATRIC" id="fig|1300344.3.peg.3343"/>
<proteinExistence type="predicted"/>
<feature type="region of interest" description="Disordered" evidence="1">
    <location>
        <begin position="133"/>
        <end position="166"/>
    </location>
</feature>
<gene>
    <name evidence="2" type="ORF">I598_3322</name>
</gene>
<dbReference type="InterPro" id="IPR038578">
    <property type="entry name" value="GT29-like_sf"/>
</dbReference>